<dbReference type="Proteomes" id="UP000640485">
    <property type="component" value="Unassembled WGS sequence"/>
</dbReference>
<name>A0A934SIF4_9RHOB</name>
<keyword evidence="2" id="KW-1185">Reference proteome</keyword>
<sequence length="134" mass="13835">MAISEKRLSLRRAGLTGILLASGLVLAGCGGSPASSNPNFFSARITDGKLTGQYNPQGFTAEEVREQLKSLCNDGELATYGEGPADGLVSFSATCRGGIAAAGGTIEIERAGEQVVVEQMTYDANGDMTISSNQ</sequence>
<dbReference type="EMBL" id="JAEPRQ010000002">
    <property type="protein sequence ID" value="MBK4215947.1"/>
    <property type="molecule type" value="Genomic_DNA"/>
</dbReference>
<dbReference type="PROSITE" id="PS51257">
    <property type="entry name" value="PROKAR_LIPOPROTEIN"/>
    <property type="match status" value="1"/>
</dbReference>
<protein>
    <submittedName>
        <fullName evidence="1">Uncharacterized protein</fullName>
    </submittedName>
</protein>
<comment type="caution">
    <text evidence="1">The sequence shown here is derived from an EMBL/GenBank/DDBJ whole genome shotgun (WGS) entry which is preliminary data.</text>
</comment>
<dbReference type="RefSeq" id="WP_200685378.1">
    <property type="nucleotide sequence ID" value="NZ_JAEPRQ010000002.1"/>
</dbReference>
<dbReference type="AlphaFoldDB" id="A0A934SIF4"/>
<evidence type="ECO:0000313" key="2">
    <source>
        <dbReference type="Proteomes" id="UP000640485"/>
    </source>
</evidence>
<proteinExistence type="predicted"/>
<accession>A0A934SIF4</accession>
<organism evidence="1 2">
    <name type="scientific">Paracoccus caeni</name>
    <dbReference type="NCBI Taxonomy" id="657651"/>
    <lineage>
        <taxon>Bacteria</taxon>
        <taxon>Pseudomonadati</taxon>
        <taxon>Pseudomonadota</taxon>
        <taxon>Alphaproteobacteria</taxon>
        <taxon>Rhodobacterales</taxon>
        <taxon>Paracoccaceae</taxon>
        <taxon>Paracoccus</taxon>
    </lineage>
</organism>
<evidence type="ECO:0000313" key="1">
    <source>
        <dbReference type="EMBL" id="MBK4215947.1"/>
    </source>
</evidence>
<gene>
    <name evidence="1" type="ORF">JJJ17_08430</name>
</gene>
<reference evidence="1" key="1">
    <citation type="submission" date="2021-01" db="EMBL/GenBank/DDBJ databases">
        <title>Paracoccus amoyensis sp. nov., isolated from the surface seawater along the coast of Xiamen Island, China.</title>
        <authorList>
            <person name="Lyu L."/>
        </authorList>
    </citation>
    <scope>NUCLEOTIDE SEQUENCE</scope>
    <source>
        <strain evidence="1">MJ17</strain>
    </source>
</reference>